<dbReference type="InterPro" id="IPR051228">
    <property type="entry name" value="NADPH_Oxidase/PX-Domain"/>
</dbReference>
<dbReference type="VEuPathDB" id="FungiDB:CJI96_0003501"/>
<feature type="region of interest" description="Disordered" evidence="4">
    <location>
        <begin position="360"/>
        <end position="400"/>
    </location>
</feature>
<reference evidence="8" key="1">
    <citation type="journal article" date="2015" name="BMC Genomics">
        <title>Draft genome of a commonly misdiagnosed multidrug resistant pathogen Candida auris.</title>
        <authorList>
            <person name="Chatterjee S."/>
            <person name="Alampalli S.V."/>
            <person name="Nageshan R.K."/>
            <person name="Chettiar S.T."/>
            <person name="Joshi S."/>
            <person name="Tatu U.S."/>
        </authorList>
    </citation>
    <scope>NUCLEOTIDE SEQUENCE [LARGE SCALE GENOMIC DNA]</scope>
    <source>
        <strain evidence="8">6684</strain>
    </source>
</reference>
<dbReference type="VEuPathDB" id="FungiDB:QG37_03214"/>
<dbReference type="GO" id="GO:0000747">
    <property type="term" value="P:conjugation with cellular fusion"/>
    <property type="evidence" value="ECO:0007669"/>
    <property type="project" value="TreeGrafter"/>
</dbReference>
<dbReference type="VEuPathDB" id="FungiDB:B9J08_000593"/>
<feature type="region of interest" description="Disordered" evidence="4">
    <location>
        <begin position="312"/>
        <end position="332"/>
    </location>
</feature>
<evidence type="ECO:0008006" key="9">
    <source>
        <dbReference type="Google" id="ProtNLM"/>
    </source>
</evidence>
<dbReference type="InterPro" id="IPR036028">
    <property type="entry name" value="SH3-like_dom_sf"/>
</dbReference>
<dbReference type="InterPro" id="IPR035550">
    <property type="entry name" value="Bem1/Scd2_PX"/>
</dbReference>
<dbReference type="InterPro" id="IPR001683">
    <property type="entry name" value="PX_dom"/>
</dbReference>
<evidence type="ECO:0000256" key="4">
    <source>
        <dbReference type="SAM" id="MobiDB-lite"/>
    </source>
</evidence>
<dbReference type="Gene3D" id="3.30.1520.10">
    <property type="entry name" value="Phox-like domain"/>
    <property type="match status" value="1"/>
</dbReference>
<dbReference type="SUPFAM" id="SSF64268">
    <property type="entry name" value="PX domain"/>
    <property type="match status" value="1"/>
</dbReference>
<evidence type="ECO:0000313" key="8">
    <source>
        <dbReference type="Proteomes" id="UP000037122"/>
    </source>
</evidence>
<dbReference type="EMBL" id="LGST01000021">
    <property type="protein sequence ID" value="KND99793.1"/>
    <property type="molecule type" value="Genomic_DNA"/>
</dbReference>
<dbReference type="Gene3D" id="2.30.30.40">
    <property type="entry name" value="SH3 Domains"/>
    <property type="match status" value="1"/>
</dbReference>
<evidence type="ECO:0000256" key="3">
    <source>
        <dbReference type="PROSITE-ProRule" id="PRU00192"/>
    </source>
</evidence>
<proteinExistence type="predicted"/>
<dbReference type="PROSITE" id="PS50002">
    <property type="entry name" value="SH3"/>
    <property type="match status" value="1"/>
</dbReference>
<organism evidence="7 8">
    <name type="scientific">Candidozyma auris</name>
    <name type="common">Yeast</name>
    <name type="synonym">Candida auris</name>
    <dbReference type="NCBI Taxonomy" id="498019"/>
    <lineage>
        <taxon>Eukaryota</taxon>
        <taxon>Fungi</taxon>
        <taxon>Dikarya</taxon>
        <taxon>Ascomycota</taxon>
        <taxon>Saccharomycotina</taxon>
        <taxon>Pichiomycetes</taxon>
        <taxon>Metschnikowiaceae</taxon>
        <taxon>Candidozyma</taxon>
    </lineage>
</organism>
<feature type="domain" description="PX" evidence="6">
    <location>
        <begin position="134"/>
        <end position="316"/>
    </location>
</feature>
<dbReference type="SMART" id="SM00312">
    <property type="entry name" value="PX"/>
    <property type="match status" value="1"/>
</dbReference>
<feature type="compositionally biased region" description="Polar residues" evidence="4">
    <location>
        <begin position="465"/>
        <end position="478"/>
    </location>
</feature>
<dbReference type="AlphaFoldDB" id="A0A0L0P0I8"/>
<evidence type="ECO:0000256" key="1">
    <source>
        <dbReference type="ARBA" id="ARBA00022443"/>
    </source>
</evidence>
<comment type="caution">
    <text evidence="7">The sequence shown here is derived from an EMBL/GenBank/DDBJ whole genome shotgun (WGS) entry which is preliminary data.</text>
</comment>
<dbReference type="CDD" id="cd00174">
    <property type="entry name" value="SH3"/>
    <property type="match status" value="1"/>
</dbReference>
<protein>
    <recommendedName>
        <fullName evidence="9">SH3 domain-containing protein</fullName>
    </recommendedName>
</protein>
<feature type="region of interest" description="Disordered" evidence="4">
    <location>
        <begin position="431"/>
        <end position="483"/>
    </location>
</feature>
<dbReference type="CDD" id="cd06890">
    <property type="entry name" value="PX_Bem1p"/>
    <property type="match status" value="1"/>
</dbReference>
<evidence type="ECO:0000259" key="5">
    <source>
        <dbReference type="PROSITE" id="PS50002"/>
    </source>
</evidence>
<dbReference type="InterPro" id="IPR036871">
    <property type="entry name" value="PX_dom_sf"/>
</dbReference>
<name>A0A0L0P0I8_CANAR</name>
<feature type="compositionally biased region" description="Polar residues" evidence="4">
    <location>
        <begin position="387"/>
        <end position="400"/>
    </location>
</feature>
<dbReference type="PANTHER" id="PTHR15706">
    <property type="entry name" value="SH3 MULTIPLE DOMAIN"/>
    <property type="match status" value="1"/>
</dbReference>
<dbReference type="Pfam" id="PF00018">
    <property type="entry name" value="SH3_1"/>
    <property type="match status" value="1"/>
</dbReference>
<dbReference type="PROSITE" id="PS50195">
    <property type="entry name" value="PX"/>
    <property type="match status" value="1"/>
</dbReference>
<gene>
    <name evidence="7" type="ORF">QG37_03214</name>
</gene>
<keyword evidence="2" id="KW-0677">Repeat</keyword>
<dbReference type="VEuPathDB" id="FungiDB:CJJ07_004161"/>
<feature type="domain" description="SH3" evidence="5">
    <location>
        <begin position="27"/>
        <end position="89"/>
    </location>
</feature>
<feature type="compositionally biased region" description="Low complexity" evidence="4">
    <location>
        <begin position="447"/>
        <end position="464"/>
    </location>
</feature>
<dbReference type="PANTHER" id="PTHR15706:SF2">
    <property type="entry name" value="SH3 AND PX DOMAIN-CONTAINING PROTEIN 2A"/>
    <property type="match status" value="1"/>
</dbReference>
<dbReference type="GO" id="GO:0030674">
    <property type="term" value="F:protein-macromolecule adaptor activity"/>
    <property type="evidence" value="ECO:0007669"/>
    <property type="project" value="TreeGrafter"/>
</dbReference>
<dbReference type="GO" id="GO:0005737">
    <property type="term" value="C:cytoplasm"/>
    <property type="evidence" value="ECO:0007669"/>
    <property type="project" value="TreeGrafter"/>
</dbReference>
<dbReference type="VEuPathDB" id="FungiDB:CJJ09_002556"/>
<dbReference type="Proteomes" id="UP000037122">
    <property type="component" value="Unassembled WGS sequence"/>
</dbReference>
<evidence type="ECO:0000313" key="7">
    <source>
        <dbReference type="EMBL" id="KND99793.1"/>
    </source>
</evidence>
<dbReference type="SMART" id="SM00326">
    <property type="entry name" value="SH3"/>
    <property type="match status" value="1"/>
</dbReference>
<sequence length="561" mass="63277">MPTIGHQLKNLKISSPSMAHNVNSKLRANVILVAKYDFVAESASELTIKKGDVLKLLDKLANGWVLVKSIERVTSPGLVPCLYVDIAVNDPLHPITLQWLQDSGTSATTILGNTTFYDAEVKQLLRNNEPITINNRPYPLAASITNFLMYDDRYWYRIDITYSTQEVAYLCRYYQDFYNLHLSLLDHVRHWQKSSDEELPDYLRLPKLPEPIPSNKRESSELRSLLVERCKDLDAYINQLILNKHYQVLPPLLKWLDCKYEKAPGFIVPKHLNETNDVINERVLPGSVKIYSKQRADSATESERLHAVLDKREEEDRAKKFPLTSPNPNDMQMPKHSVARNVYNHYQQALVFQNDLRRAKTTKDLKRSNTTKDGSPGLIRKAPFGDNSPQFTRLKTTSQRRVVTAPTVLQTSAPPPSKPVTAALVNSNPFTRAGSVAGSRSGRPGRSTPVTSSPNTTTSSGISTFSPPSQSINSSPATPNMGIPQLKCQIKTQSQEKLLLKLNKADVTSLAEFKRLVYQKIVFNNLFINLPLSDTYEEMDADLEELFEQIKASDNINILVT</sequence>
<dbReference type="GO" id="GO:0043332">
    <property type="term" value="C:mating projection tip"/>
    <property type="evidence" value="ECO:0007669"/>
    <property type="project" value="TreeGrafter"/>
</dbReference>
<dbReference type="SUPFAM" id="SSF50044">
    <property type="entry name" value="SH3-domain"/>
    <property type="match status" value="1"/>
</dbReference>
<dbReference type="GO" id="GO:0035091">
    <property type="term" value="F:phosphatidylinositol binding"/>
    <property type="evidence" value="ECO:0007669"/>
    <property type="project" value="InterPro"/>
</dbReference>
<dbReference type="VEuPathDB" id="FungiDB:CJI97_000595"/>
<dbReference type="InterPro" id="IPR001452">
    <property type="entry name" value="SH3_domain"/>
</dbReference>
<keyword evidence="1 3" id="KW-0728">SH3 domain</keyword>
<evidence type="ECO:0000259" key="6">
    <source>
        <dbReference type="PROSITE" id="PS50195"/>
    </source>
</evidence>
<dbReference type="Pfam" id="PF00787">
    <property type="entry name" value="PX"/>
    <property type="match status" value="1"/>
</dbReference>
<accession>A0A0L0P0I8</accession>
<evidence type="ECO:0000256" key="2">
    <source>
        <dbReference type="ARBA" id="ARBA00022737"/>
    </source>
</evidence>